<dbReference type="GO" id="GO:0016798">
    <property type="term" value="F:hydrolase activity, acting on glycosyl bonds"/>
    <property type="evidence" value="ECO:0007669"/>
    <property type="project" value="UniProtKB-KW"/>
</dbReference>
<dbReference type="Gene3D" id="2.60.40.1180">
    <property type="entry name" value="Golgi alpha-mannosidase II"/>
    <property type="match status" value="1"/>
</dbReference>
<name>A0AAP3E6P0_9EURY</name>
<evidence type="ECO:0000256" key="1">
    <source>
        <dbReference type="SAM" id="MobiDB-lite"/>
    </source>
</evidence>
<reference evidence="3 4" key="1">
    <citation type="submission" date="2022-09" db="EMBL/GenBank/DDBJ databases">
        <title>Enrichment on poylsaccharides allowed isolation of novel metabolic and taxonomic groups of Haloarchaea.</title>
        <authorList>
            <person name="Sorokin D.Y."/>
            <person name="Elcheninov A.G."/>
            <person name="Khizhniak T.V."/>
            <person name="Kolganova T.V."/>
            <person name="Kublanov I.V."/>
        </authorList>
    </citation>
    <scope>NUCLEOTIDE SEQUENCE [LARGE SCALE GENOMIC DNA]</scope>
    <source>
        <strain evidence="3 4">AArc-curdl1</strain>
    </source>
</reference>
<dbReference type="SMART" id="SM00642">
    <property type="entry name" value="Aamy"/>
    <property type="match status" value="1"/>
</dbReference>
<dbReference type="SUPFAM" id="SSF51445">
    <property type="entry name" value="(Trans)glycosidases"/>
    <property type="match status" value="1"/>
</dbReference>
<dbReference type="GO" id="GO:0005975">
    <property type="term" value="P:carbohydrate metabolic process"/>
    <property type="evidence" value="ECO:0007669"/>
    <property type="project" value="InterPro"/>
</dbReference>
<evidence type="ECO:0000313" key="3">
    <source>
        <dbReference type="EMBL" id="MCU4752681.1"/>
    </source>
</evidence>
<comment type="caution">
    <text evidence="3">The sequence shown here is derived from an EMBL/GenBank/DDBJ whole genome shotgun (WGS) entry which is preliminary data.</text>
</comment>
<dbReference type="InterPro" id="IPR013783">
    <property type="entry name" value="Ig-like_fold"/>
</dbReference>
<dbReference type="SUPFAM" id="SSF51011">
    <property type="entry name" value="Glycosyl hydrolase domain"/>
    <property type="match status" value="1"/>
</dbReference>
<protein>
    <submittedName>
        <fullName evidence="3">Alpha-amylase family glycosyl hydrolase</fullName>
    </submittedName>
</protein>
<feature type="region of interest" description="Disordered" evidence="1">
    <location>
        <begin position="1"/>
        <end position="49"/>
    </location>
</feature>
<dbReference type="InterPro" id="IPR006047">
    <property type="entry name" value="GH13_cat_dom"/>
</dbReference>
<evidence type="ECO:0000259" key="2">
    <source>
        <dbReference type="SMART" id="SM00642"/>
    </source>
</evidence>
<dbReference type="Pfam" id="PF00128">
    <property type="entry name" value="Alpha-amylase"/>
    <property type="match status" value="1"/>
</dbReference>
<evidence type="ECO:0000313" key="4">
    <source>
        <dbReference type="Proteomes" id="UP001321047"/>
    </source>
</evidence>
<dbReference type="PANTHER" id="PTHR10357">
    <property type="entry name" value="ALPHA-AMYLASE FAMILY MEMBER"/>
    <property type="match status" value="1"/>
</dbReference>
<organism evidence="3 4">
    <name type="scientific">Natronosalvus hydrolyticus</name>
    <dbReference type="NCBI Taxonomy" id="2979988"/>
    <lineage>
        <taxon>Archaea</taxon>
        <taxon>Methanobacteriati</taxon>
        <taxon>Methanobacteriota</taxon>
        <taxon>Stenosarchaea group</taxon>
        <taxon>Halobacteria</taxon>
        <taxon>Halobacteriales</taxon>
        <taxon>Natrialbaceae</taxon>
        <taxon>Natronosalvus</taxon>
    </lineage>
</organism>
<feature type="compositionally biased region" description="Polar residues" evidence="1">
    <location>
        <begin position="10"/>
        <end position="20"/>
    </location>
</feature>
<accession>A0AAP3E6P0</accession>
<dbReference type="CDD" id="cd00146">
    <property type="entry name" value="PKD"/>
    <property type="match status" value="1"/>
</dbReference>
<proteinExistence type="predicted"/>
<dbReference type="CDD" id="cd11313">
    <property type="entry name" value="AmyAc_arch_bac_AmyA"/>
    <property type="match status" value="1"/>
</dbReference>
<dbReference type="Proteomes" id="UP001321047">
    <property type="component" value="Unassembled WGS sequence"/>
</dbReference>
<sequence length="631" mass="69972">MTGHHPGPPQFTTVGATTSFAPRDPDPAGRYRWRISDAPPESTAELSSESVVDFTPDAPGTYTLTLEAPDGTHHVTVRVFPETRRPNGEPEDAPYAFTGAYGDSKADADENRPRVRLDGDLQDGELVLKATANAAPEASVPDEALEVEFLADDRDPLTNADIAVDGHRATVPLDAIGGRSRVHAVAVGSTHSVADAVSIRSTDDGAVVDRLYEPPAWGKEMTLYEIFVRSFTDDETPTFEGIIDRLPELESLGVDCIWLTPVLQHDGFPHGYNITDFFAISDDLGTRAAFEAFVDACHDHGIRVLFDLVLNHSARDHEYYKRALEGDPAYRDWYEWEDEATNEPATYFEWPYIANLNHANLEVRRHLLDVVDEWAPLVDGFRCDMAWAVSRPFWQEIHDRVKAHDETFLLLDETIPYIADFHEGCFDVHFDTTLYFALREVGHGNLPADAVTNAVAERASVGFPPHAAFLQYIENHDETRYLEECGRAALEAAAGAIFTLPGIPLLYAGQEVGERERRAPIDWAGGEDALLEYYRSLIDLRHERPELGYHGSFEPVSLEVTADIDADRLVAYARDLDGERSVVVLNFDERAQTVTLPGESVASTDRLTDDDVGTSEGTVRVDSCVVLECES</sequence>
<dbReference type="InterPro" id="IPR013780">
    <property type="entry name" value="Glyco_hydro_b"/>
</dbReference>
<dbReference type="RefSeq" id="WP_342809017.1">
    <property type="nucleotide sequence ID" value="NZ_JAOPJZ010000009.1"/>
</dbReference>
<dbReference type="Gene3D" id="3.20.20.80">
    <property type="entry name" value="Glycosidases"/>
    <property type="match status" value="1"/>
</dbReference>
<keyword evidence="4" id="KW-1185">Reference proteome</keyword>
<dbReference type="InterPro" id="IPR017853">
    <property type="entry name" value="GH"/>
</dbReference>
<feature type="domain" description="Glycosyl hydrolase family 13 catalytic" evidence="2">
    <location>
        <begin position="225"/>
        <end position="541"/>
    </location>
</feature>
<gene>
    <name evidence="3" type="ORF">OB919_11965</name>
</gene>
<keyword evidence="3" id="KW-0378">Hydrolase</keyword>
<dbReference type="AlphaFoldDB" id="A0AAP3E6P0"/>
<dbReference type="Gene3D" id="2.60.40.10">
    <property type="entry name" value="Immunoglobulins"/>
    <property type="match status" value="1"/>
</dbReference>
<dbReference type="EMBL" id="JAOPJZ010000009">
    <property type="protein sequence ID" value="MCU4752681.1"/>
    <property type="molecule type" value="Genomic_DNA"/>
</dbReference>